<dbReference type="GO" id="GO:0044569">
    <property type="term" value="C:[Ni-Fe] hydrogenase complex"/>
    <property type="evidence" value="ECO:0007669"/>
    <property type="project" value="TreeGrafter"/>
</dbReference>
<feature type="binding site" evidence="13">
    <location>
        <position position="230"/>
    </location>
    <ligand>
        <name>[4Fe-4S] cluster</name>
        <dbReference type="ChEBI" id="CHEBI:49883"/>
        <label>2</label>
    </ligand>
</feature>
<dbReference type="GO" id="GO:0009061">
    <property type="term" value="P:anaerobic respiration"/>
    <property type="evidence" value="ECO:0007669"/>
    <property type="project" value="TreeGrafter"/>
</dbReference>
<keyword evidence="10 13" id="KW-0408">Iron</keyword>
<dbReference type="GO" id="GO:0008901">
    <property type="term" value="F:ferredoxin hydrogenase activity"/>
    <property type="evidence" value="ECO:0007669"/>
    <property type="project" value="InterPro"/>
</dbReference>
<dbReference type="NCBIfam" id="TIGR00391">
    <property type="entry name" value="hydA"/>
    <property type="match status" value="1"/>
</dbReference>
<dbReference type="Pfam" id="PF14720">
    <property type="entry name" value="NiFe_hyd_SSU_C"/>
    <property type="match status" value="1"/>
</dbReference>
<feature type="binding site" evidence="13">
    <location>
        <position position="259"/>
    </location>
    <ligand>
        <name>[4Fe-4S] cluster</name>
        <dbReference type="ChEBI" id="CHEBI:49883"/>
        <label>2</label>
    </ligand>
</feature>
<evidence type="ECO:0000256" key="1">
    <source>
        <dbReference type="ARBA" id="ARBA00001927"/>
    </source>
</evidence>
<dbReference type="PANTHER" id="PTHR30013">
    <property type="entry name" value="NIFE / NIFESE HYDROGENASE SMALL SUBUNIT FAMILY MEMBER"/>
    <property type="match status" value="1"/>
</dbReference>
<evidence type="ECO:0000256" key="10">
    <source>
        <dbReference type="ARBA" id="ARBA00023004"/>
    </source>
</evidence>
<feature type="binding site" evidence="13">
    <location>
        <position position="56"/>
    </location>
    <ligand>
        <name>[4Fe-4S] cluster</name>
        <dbReference type="ChEBI" id="CHEBI:49883"/>
        <label>1</label>
    </ligand>
</feature>
<evidence type="ECO:0000256" key="12">
    <source>
        <dbReference type="ARBA" id="ARBA00023291"/>
    </source>
</evidence>
<keyword evidence="6 13" id="KW-0004">4Fe-4S</keyword>
<dbReference type="KEGG" id="dru:Desru_2372"/>
<evidence type="ECO:0000313" key="16">
    <source>
        <dbReference type="EMBL" id="AEG60614.1"/>
    </source>
</evidence>
<dbReference type="Proteomes" id="UP000009234">
    <property type="component" value="Chromosome"/>
</dbReference>
<dbReference type="STRING" id="696281.Desru_2372"/>
<feature type="binding site" evidence="13">
    <location>
        <position position="268"/>
    </location>
    <ligand>
        <name>[3Fe-4S] cluster</name>
        <dbReference type="ChEBI" id="CHEBI:21137"/>
    </ligand>
</feature>
<reference evidence="17" key="1">
    <citation type="submission" date="2011-05" db="EMBL/GenBank/DDBJ databases">
        <title>Complete sequence of Desulfotomaculum ruminis DSM 2154.</title>
        <authorList>
            <person name="Lucas S."/>
            <person name="Copeland A."/>
            <person name="Lapidus A."/>
            <person name="Cheng J.-F."/>
            <person name="Goodwin L."/>
            <person name="Pitluck S."/>
            <person name="Lu M."/>
            <person name="Detter J.C."/>
            <person name="Han C."/>
            <person name="Tapia R."/>
            <person name="Land M."/>
            <person name="Hauser L."/>
            <person name="Kyrpides N."/>
            <person name="Ivanova N."/>
            <person name="Mikhailova N."/>
            <person name="Pagani I."/>
            <person name="Stams A.J.M."/>
            <person name="Plugge C.M."/>
            <person name="Muyzer G."/>
            <person name="Kuever J."/>
            <person name="Parshina S.N."/>
            <person name="Ivanova A.E."/>
            <person name="Nazina T.N."/>
            <person name="Brambilla E."/>
            <person name="Spring S."/>
            <person name="Klenk H.-P."/>
            <person name="Woyke T."/>
        </authorList>
    </citation>
    <scope>NUCLEOTIDE SEQUENCE [LARGE SCALE GENOMIC DNA]</scope>
    <source>
        <strain evidence="17">ATCC 23193 / DSM 2154 / NCIB 8452 / DL</strain>
    </source>
</reference>
<comment type="cofactor">
    <cofactor evidence="1">
        <name>[3Fe-4S] cluster</name>
        <dbReference type="ChEBI" id="CHEBI:21137"/>
    </cofactor>
</comment>
<dbReference type="EMBL" id="CP002780">
    <property type="protein sequence ID" value="AEG60614.1"/>
    <property type="molecule type" value="Genomic_DNA"/>
</dbReference>
<dbReference type="InterPro" id="IPR001821">
    <property type="entry name" value="NiFe_hydrogenase_ssu"/>
</dbReference>
<dbReference type="GO" id="GO:0016020">
    <property type="term" value="C:membrane"/>
    <property type="evidence" value="ECO:0007669"/>
    <property type="project" value="TreeGrafter"/>
</dbReference>
<dbReference type="InterPro" id="IPR027394">
    <property type="entry name" value="Cytochrome-c3_hydrogenase_C"/>
</dbReference>
<evidence type="ECO:0000256" key="7">
    <source>
        <dbReference type="ARBA" id="ARBA00022723"/>
    </source>
</evidence>
<dbReference type="GO" id="GO:0051539">
    <property type="term" value="F:4 iron, 4 sulfur cluster binding"/>
    <property type="evidence" value="ECO:0007669"/>
    <property type="project" value="UniProtKB-KW"/>
</dbReference>
<sequence length="376" mass="42209">MSHFFTGKSRFSRDQFVKWCRDKRQREDFTPQLLSRLTKTKNNFKPPVIWLGTNTCSGDHLSLLNSLDPGYQKMIEDLIDFRFSYLLMAAEGERATRCLYQVMDEAPGQYILIVEGSIATRSNGLYSVMGRKKNGQPLTSLQTVQELGAKAKYVVAAGTCASFGGPYSAAPNPSQSKPVQAILERPVINVPGCPIHPDWLMGTLAHLVWYGIPELDAYHRPTMFYGQTIHELCERRPYFEEGVFSKQLGEPWCMYKLGCKGPVTYADCPRRQWSGDPISWPVKANTPCIGCTSPEFPDDDMPFFEHLPDFQWPGIRLSAKELGRAAGLISALGIGTHLAGNIVTGRLSRNLRKGFKDQKHGTLMRLQGLLKNKRKG</sequence>
<dbReference type="InterPro" id="IPR006137">
    <property type="entry name" value="NADH_UbQ_OxRdtase-like_20kDa"/>
</dbReference>
<proteinExistence type="inferred from homology"/>
<evidence type="ECO:0000259" key="14">
    <source>
        <dbReference type="Pfam" id="PF01058"/>
    </source>
</evidence>
<dbReference type="eggNOG" id="COG1740">
    <property type="taxonomic scope" value="Bacteria"/>
</dbReference>
<dbReference type="PIRSF" id="PIRSF000310">
    <property type="entry name" value="NiFe_hyd_ssu"/>
    <property type="match status" value="1"/>
</dbReference>
<feature type="binding site" evidence="13">
    <location>
        <position position="291"/>
    </location>
    <ligand>
        <name>[3Fe-4S] cluster</name>
        <dbReference type="ChEBI" id="CHEBI:21137"/>
    </ligand>
</feature>
<evidence type="ECO:0000256" key="13">
    <source>
        <dbReference type="PIRSR" id="PIRSR000310-1"/>
    </source>
</evidence>
<dbReference type="InterPro" id="IPR037148">
    <property type="entry name" value="NiFe-Hase_small_C_sf"/>
</dbReference>
<gene>
    <name evidence="16" type="ordered locus">Desru_2372</name>
</gene>
<dbReference type="Gene3D" id="4.10.480.10">
    <property type="entry name" value="Cytochrome-c3 hydrogenase, C-terminal domain"/>
    <property type="match status" value="1"/>
</dbReference>
<keyword evidence="8" id="KW-0732">Signal</keyword>
<evidence type="ECO:0000256" key="11">
    <source>
        <dbReference type="ARBA" id="ARBA00023014"/>
    </source>
</evidence>
<dbReference type="HOGENOM" id="CLU_046107_1_1_9"/>
<keyword evidence="11 13" id="KW-0411">Iron-sulfur</keyword>
<evidence type="ECO:0000256" key="8">
    <source>
        <dbReference type="ARBA" id="ARBA00022729"/>
    </source>
</evidence>
<comment type="similarity">
    <text evidence="4">Belongs to the [NiFe]/[NiFeSe] hydrogenase small subunit family.</text>
</comment>
<feature type="domain" description="NADH:ubiquinone oxidoreductase-like 20kDa subunit" evidence="14">
    <location>
        <begin position="56"/>
        <end position="207"/>
    </location>
</feature>
<dbReference type="GO" id="GO:0046872">
    <property type="term" value="F:metal ion binding"/>
    <property type="evidence" value="ECO:0007669"/>
    <property type="project" value="UniProtKB-KW"/>
</dbReference>
<dbReference type="GO" id="GO:0051538">
    <property type="term" value="F:3 iron, 4 sulfur cluster binding"/>
    <property type="evidence" value="ECO:0007669"/>
    <property type="project" value="UniProtKB-KW"/>
</dbReference>
<dbReference type="SUPFAM" id="SSF56770">
    <property type="entry name" value="HydA/Nqo6-like"/>
    <property type="match status" value="1"/>
</dbReference>
<dbReference type="GO" id="GO:0030313">
    <property type="term" value="C:cell envelope"/>
    <property type="evidence" value="ECO:0007669"/>
    <property type="project" value="UniProtKB-SubCell"/>
</dbReference>
<evidence type="ECO:0000256" key="3">
    <source>
        <dbReference type="ARBA" id="ARBA00004196"/>
    </source>
</evidence>
<evidence type="ECO:0000256" key="5">
    <source>
        <dbReference type="ARBA" id="ARBA00011771"/>
    </source>
</evidence>
<evidence type="ECO:0000256" key="6">
    <source>
        <dbReference type="ARBA" id="ARBA00022485"/>
    </source>
</evidence>
<keyword evidence="7 13" id="KW-0479">Metal-binding</keyword>
<evidence type="ECO:0000256" key="9">
    <source>
        <dbReference type="ARBA" id="ARBA00023002"/>
    </source>
</evidence>
<dbReference type="EC" id="1.12.99.6" evidence="16"/>
<keyword evidence="9 16" id="KW-0560">Oxidoreductase</keyword>
<dbReference type="GO" id="GO:0009375">
    <property type="term" value="C:ferredoxin hydrogenase complex"/>
    <property type="evidence" value="ECO:0007669"/>
    <property type="project" value="InterPro"/>
</dbReference>
<dbReference type="Pfam" id="PF01058">
    <property type="entry name" value="Oxidored_q6"/>
    <property type="match status" value="1"/>
</dbReference>
<reference evidence="16 17" key="2">
    <citation type="journal article" date="2012" name="Stand. Genomic Sci.">
        <title>Complete genome sequence of the sulfate-reducing firmicute Desulfotomaculum ruminis type strain (DL(T)).</title>
        <authorList>
            <person name="Spring S."/>
            <person name="Visser M."/>
            <person name="Lu M."/>
            <person name="Copeland A."/>
            <person name="Lapidus A."/>
            <person name="Lucas S."/>
            <person name="Cheng J.F."/>
            <person name="Han C."/>
            <person name="Tapia R."/>
            <person name="Goodwin L.A."/>
            <person name="Pitluck S."/>
            <person name="Ivanova N."/>
            <person name="Land M."/>
            <person name="Hauser L."/>
            <person name="Larimer F."/>
            <person name="Rohde M."/>
            <person name="Goker M."/>
            <person name="Detter J.C."/>
            <person name="Kyrpides N.C."/>
            <person name="Woyke T."/>
            <person name="Schaap P.J."/>
            <person name="Plugge C.M."/>
            <person name="Muyzer G."/>
            <person name="Kuever J."/>
            <person name="Pereira I.A."/>
            <person name="Parshina S.N."/>
            <person name="Bernier-Latmani R."/>
            <person name="Stams A.J."/>
            <person name="Klenk H.P."/>
        </authorList>
    </citation>
    <scope>NUCLEOTIDE SEQUENCE [LARGE SCALE GENOMIC DNA]</scope>
    <source>
        <strain evidence="17">ATCC 23193 / DSM 2154 / NCIB 8452 / DL</strain>
    </source>
</reference>
<dbReference type="Gene3D" id="3.40.50.700">
    <property type="entry name" value="NADH:ubiquinone oxidoreductase-like, 20kDa subunit"/>
    <property type="match status" value="1"/>
</dbReference>
<protein>
    <submittedName>
        <fullName evidence="16">Hydrogenase (NiFe) small subunit HydA</fullName>
        <ecNumber evidence="16">1.12.99.6</ecNumber>
    </submittedName>
</protein>
<evidence type="ECO:0000256" key="2">
    <source>
        <dbReference type="ARBA" id="ARBA00001966"/>
    </source>
</evidence>
<feature type="binding site" evidence="13">
    <location>
        <position position="233"/>
    </location>
    <ligand>
        <name>[4Fe-4S] cluster</name>
        <dbReference type="ChEBI" id="CHEBI:49883"/>
        <label>2</label>
    </ligand>
</feature>
<organism evidence="16 17">
    <name type="scientific">Desulforamulus ruminis (strain ATCC 23193 / DSM 2154 / NCIMB 8452 / DL)</name>
    <name type="common">Desulfotomaculum ruminis</name>
    <dbReference type="NCBI Taxonomy" id="696281"/>
    <lineage>
        <taxon>Bacteria</taxon>
        <taxon>Bacillati</taxon>
        <taxon>Bacillota</taxon>
        <taxon>Clostridia</taxon>
        <taxon>Eubacteriales</taxon>
        <taxon>Peptococcaceae</taxon>
        <taxon>Desulforamulus</taxon>
    </lineage>
</organism>
<comment type="cofactor">
    <cofactor evidence="2">
        <name>[4Fe-4S] cluster</name>
        <dbReference type="ChEBI" id="CHEBI:49883"/>
    </cofactor>
</comment>
<feature type="binding site" evidence="13">
    <location>
        <position position="288"/>
    </location>
    <ligand>
        <name>[3Fe-4S] cluster</name>
        <dbReference type="ChEBI" id="CHEBI:21137"/>
    </ligand>
</feature>
<feature type="binding site" evidence="13">
    <location>
        <position position="193"/>
    </location>
    <ligand>
        <name>[4Fe-4S] cluster</name>
        <dbReference type="ChEBI" id="CHEBI:49883"/>
        <label>1</label>
    </ligand>
</feature>
<name>F6DME7_DESRL</name>
<feature type="binding site" evidence="13">
    <location>
        <position position="160"/>
    </location>
    <ligand>
        <name>[4Fe-4S] cluster</name>
        <dbReference type="ChEBI" id="CHEBI:49883"/>
        <label>1</label>
    </ligand>
</feature>
<dbReference type="AlphaFoldDB" id="F6DME7"/>
<dbReference type="RefSeq" id="WP_013842370.1">
    <property type="nucleotide sequence ID" value="NC_015589.1"/>
</dbReference>
<dbReference type="PRINTS" id="PR00614">
    <property type="entry name" value="NIHGNASESMLL"/>
</dbReference>
<evidence type="ECO:0000256" key="4">
    <source>
        <dbReference type="ARBA" id="ARBA00006605"/>
    </source>
</evidence>
<evidence type="ECO:0000259" key="15">
    <source>
        <dbReference type="Pfam" id="PF14720"/>
    </source>
</evidence>
<comment type="subunit">
    <text evidence="5">Heterodimer of a large and a small subunit.</text>
</comment>
<keyword evidence="17" id="KW-1185">Reference proteome</keyword>
<comment type="subcellular location">
    <subcellularLocation>
        <location evidence="3">Cell envelope</location>
    </subcellularLocation>
</comment>
<dbReference type="GO" id="GO:0009055">
    <property type="term" value="F:electron transfer activity"/>
    <property type="evidence" value="ECO:0007669"/>
    <property type="project" value="TreeGrafter"/>
</dbReference>
<dbReference type="OrthoDB" id="9766729at2"/>
<evidence type="ECO:0000313" key="17">
    <source>
        <dbReference type="Proteomes" id="UP000009234"/>
    </source>
</evidence>
<accession>F6DME7</accession>
<feature type="binding site" evidence="13">
    <location>
        <position position="253"/>
    </location>
    <ligand>
        <name>[4Fe-4S] cluster</name>
        <dbReference type="ChEBI" id="CHEBI:49883"/>
        <label>2</label>
    </ligand>
</feature>
<dbReference type="InterPro" id="IPR037024">
    <property type="entry name" value="NiFe_Hase_small_N_sf"/>
</dbReference>
<dbReference type="GO" id="GO:0033748">
    <property type="term" value="F:hydrogenase (acceptor) activity"/>
    <property type="evidence" value="ECO:0007669"/>
    <property type="project" value="UniProtKB-EC"/>
</dbReference>
<keyword evidence="12 13" id="KW-0003">3Fe-4S</keyword>
<dbReference type="PANTHER" id="PTHR30013:SF7">
    <property type="entry name" value="HYDROGENASE-2 SMALL CHAIN"/>
    <property type="match status" value="1"/>
</dbReference>
<feature type="domain" description="Cytochrome-c3 hydrogenase C-terminal" evidence="15">
    <location>
        <begin position="225"/>
        <end position="303"/>
    </location>
</feature>